<protein>
    <submittedName>
        <fullName evidence="1">Glycosyltransferase</fullName>
    </submittedName>
</protein>
<dbReference type="EMBL" id="JAALAA010000005">
    <property type="protein sequence ID" value="NGN92577.1"/>
    <property type="molecule type" value="Genomic_DNA"/>
</dbReference>
<dbReference type="Gene3D" id="3.40.50.2000">
    <property type="entry name" value="Glycogen Phosphorylase B"/>
    <property type="match status" value="2"/>
</dbReference>
<dbReference type="Pfam" id="PF13692">
    <property type="entry name" value="Glyco_trans_1_4"/>
    <property type="match status" value="1"/>
</dbReference>
<reference evidence="1 2" key="1">
    <citation type="submission" date="2020-02" db="EMBL/GenBank/DDBJ databases">
        <title>Whole-genome analyses of novel actinobacteria.</title>
        <authorList>
            <person name="Sahin N."/>
        </authorList>
    </citation>
    <scope>NUCLEOTIDE SEQUENCE [LARGE SCALE GENOMIC DNA]</scope>
    <source>
        <strain evidence="1 2">KC13</strain>
    </source>
</reference>
<comment type="caution">
    <text evidence="1">The sequence shown here is derived from an EMBL/GenBank/DDBJ whole genome shotgun (WGS) entry which is preliminary data.</text>
</comment>
<dbReference type="PANTHER" id="PTHR12526">
    <property type="entry name" value="GLYCOSYLTRANSFERASE"/>
    <property type="match status" value="1"/>
</dbReference>
<dbReference type="GO" id="GO:0016757">
    <property type="term" value="F:glycosyltransferase activity"/>
    <property type="evidence" value="ECO:0007669"/>
    <property type="project" value="TreeGrafter"/>
</dbReference>
<name>A0A6M1R895_9ACTN</name>
<gene>
    <name evidence="1" type="ORF">G5C66_07465</name>
</gene>
<organism evidence="1 2">
    <name type="scientific">Nocardioides turkmenicus</name>
    <dbReference type="NCBI Taxonomy" id="2711220"/>
    <lineage>
        <taxon>Bacteria</taxon>
        <taxon>Bacillati</taxon>
        <taxon>Actinomycetota</taxon>
        <taxon>Actinomycetes</taxon>
        <taxon>Propionibacteriales</taxon>
        <taxon>Nocardioidaceae</taxon>
        <taxon>Nocardioides</taxon>
    </lineage>
</organism>
<dbReference type="RefSeq" id="WP_165110337.1">
    <property type="nucleotide sequence ID" value="NZ_JAALAA010000005.1"/>
</dbReference>
<keyword evidence="1" id="KW-0808">Transferase</keyword>
<dbReference type="AlphaFoldDB" id="A0A6M1R895"/>
<accession>A0A6M1R895</accession>
<proteinExistence type="predicted"/>
<dbReference type="PANTHER" id="PTHR12526:SF638">
    <property type="entry name" value="SPORE COAT PROTEIN SA"/>
    <property type="match status" value="1"/>
</dbReference>
<evidence type="ECO:0000313" key="2">
    <source>
        <dbReference type="Proteomes" id="UP000483261"/>
    </source>
</evidence>
<sequence length="361" mass="39563">MPSTLLSFPHYASNPYLTMLTVAPRAAGWDVVDGIRTLRRLEMRAEHLGRGDVLHVHWTSPVTSGCQSAEEAWAKAARFEDVLTGVRSRGADVIWTVHNLIAHEADHMDVELAVAKMLAKHATRIIRINPATIEETAAYYTLPPEKVVDLPHSSYLGVYPDGGDDVASRERVGVPQGVPTVGFIGQIRAYKGLDVLCRAVEIAARTVPDLTFVVAGKVVPAEDHHTVQAMLSASNIVKRLEFVETADFSDWMRSSDVVALPYRRILNSGSLLAAGTFGRTALIPEGTPIARQFAEQPWVVTYAPEPDEPTALAAAIVEALQGREERRRAARAYTRAYTPYDMSRDYLRLLESLAGAVELAA</sequence>
<evidence type="ECO:0000313" key="1">
    <source>
        <dbReference type="EMBL" id="NGN92577.1"/>
    </source>
</evidence>
<dbReference type="Proteomes" id="UP000483261">
    <property type="component" value="Unassembled WGS sequence"/>
</dbReference>
<dbReference type="SUPFAM" id="SSF53756">
    <property type="entry name" value="UDP-Glycosyltransferase/glycogen phosphorylase"/>
    <property type="match status" value="1"/>
</dbReference>
<keyword evidence="2" id="KW-1185">Reference proteome</keyword>